<keyword evidence="2 5" id="KW-0812">Transmembrane</keyword>
<organism evidence="7 9">
    <name type="scientific">Rotaria sordida</name>
    <dbReference type="NCBI Taxonomy" id="392033"/>
    <lineage>
        <taxon>Eukaryota</taxon>
        <taxon>Metazoa</taxon>
        <taxon>Spiralia</taxon>
        <taxon>Gnathifera</taxon>
        <taxon>Rotifera</taxon>
        <taxon>Eurotatoria</taxon>
        <taxon>Bdelloidea</taxon>
        <taxon>Philodinida</taxon>
        <taxon>Philodinidae</taxon>
        <taxon>Rotaria</taxon>
    </lineage>
</organism>
<feature type="transmembrane region" description="Helical" evidence="5">
    <location>
        <begin position="12"/>
        <end position="37"/>
    </location>
</feature>
<feature type="transmembrane region" description="Helical" evidence="5">
    <location>
        <begin position="173"/>
        <end position="196"/>
    </location>
</feature>
<evidence type="ECO:0000313" key="8">
    <source>
        <dbReference type="EMBL" id="CAF1582392.1"/>
    </source>
</evidence>
<evidence type="ECO:0000256" key="3">
    <source>
        <dbReference type="ARBA" id="ARBA00022989"/>
    </source>
</evidence>
<evidence type="ECO:0000256" key="4">
    <source>
        <dbReference type="ARBA" id="ARBA00023136"/>
    </source>
</evidence>
<evidence type="ECO:0000259" key="6">
    <source>
        <dbReference type="PROSITE" id="PS50262"/>
    </source>
</evidence>
<proteinExistence type="predicted"/>
<evidence type="ECO:0000256" key="2">
    <source>
        <dbReference type="ARBA" id="ARBA00022692"/>
    </source>
</evidence>
<protein>
    <recommendedName>
        <fullName evidence="6">G-protein coupled receptors family 1 profile domain-containing protein</fullName>
    </recommendedName>
</protein>
<evidence type="ECO:0000313" key="7">
    <source>
        <dbReference type="EMBL" id="CAF1314691.1"/>
    </source>
</evidence>
<gene>
    <name evidence="8" type="ORF">JXQ802_LOCUS46356</name>
    <name evidence="7" type="ORF">PYM288_LOCUS30596</name>
</gene>
<feature type="transmembrane region" description="Helical" evidence="5">
    <location>
        <begin position="46"/>
        <end position="70"/>
    </location>
</feature>
<dbReference type="SUPFAM" id="SSF81321">
    <property type="entry name" value="Family A G protein-coupled receptor-like"/>
    <property type="match status" value="1"/>
</dbReference>
<comment type="subcellular location">
    <subcellularLocation>
        <location evidence="1">Membrane</location>
    </subcellularLocation>
</comment>
<dbReference type="PROSITE" id="PS50262">
    <property type="entry name" value="G_PROTEIN_RECEP_F1_2"/>
    <property type="match status" value="1"/>
</dbReference>
<feature type="transmembrane region" description="Helical" evidence="5">
    <location>
        <begin position="129"/>
        <end position="153"/>
    </location>
</feature>
<dbReference type="EMBL" id="CAJNOL010004162">
    <property type="protein sequence ID" value="CAF1582392.1"/>
    <property type="molecule type" value="Genomic_DNA"/>
</dbReference>
<feature type="domain" description="G-protein coupled receptors family 1 profile" evidence="6">
    <location>
        <begin position="28"/>
        <end position="283"/>
    </location>
</feature>
<evidence type="ECO:0000256" key="5">
    <source>
        <dbReference type="SAM" id="Phobius"/>
    </source>
</evidence>
<evidence type="ECO:0000313" key="10">
    <source>
        <dbReference type="Proteomes" id="UP000663870"/>
    </source>
</evidence>
<reference evidence="7" key="1">
    <citation type="submission" date="2021-02" db="EMBL/GenBank/DDBJ databases">
        <authorList>
            <person name="Nowell W R."/>
        </authorList>
    </citation>
    <scope>NUCLEOTIDE SEQUENCE</scope>
</reference>
<name>A0A815EN66_9BILA</name>
<accession>A0A815EN66</accession>
<dbReference type="Pfam" id="PF00001">
    <property type="entry name" value="7tm_1"/>
    <property type="match status" value="1"/>
</dbReference>
<feature type="transmembrane region" description="Helical" evidence="5">
    <location>
        <begin position="217"/>
        <end position="238"/>
    </location>
</feature>
<dbReference type="Proteomes" id="UP000663854">
    <property type="component" value="Unassembled WGS sequence"/>
</dbReference>
<dbReference type="GO" id="GO:0004930">
    <property type="term" value="F:G protein-coupled receptor activity"/>
    <property type="evidence" value="ECO:0007669"/>
    <property type="project" value="InterPro"/>
</dbReference>
<feature type="transmembrane region" description="Helical" evidence="5">
    <location>
        <begin position="90"/>
        <end position="108"/>
    </location>
</feature>
<dbReference type="AlphaFoldDB" id="A0A815EN66"/>
<keyword evidence="3 5" id="KW-1133">Transmembrane helix</keyword>
<feature type="transmembrane region" description="Helical" evidence="5">
    <location>
        <begin position="258"/>
        <end position="276"/>
    </location>
</feature>
<keyword evidence="10" id="KW-1185">Reference proteome</keyword>
<dbReference type="InterPro" id="IPR017452">
    <property type="entry name" value="GPCR_Rhodpsn_7TM"/>
</dbReference>
<dbReference type="InterPro" id="IPR000276">
    <property type="entry name" value="GPCR_Rhodpsn"/>
</dbReference>
<dbReference type="GO" id="GO:0016020">
    <property type="term" value="C:membrane"/>
    <property type="evidence" value="ECO:0007669"/>
    <property type="project" value="UniProtKB-SubCell"/>
</dbReference>
<sequence>MSNTTMISTVAVTLNFISLIGAIFVGLICIFMLGVLLSSIIRKHDLVLILVANNYLALLVFALIAIPGNFDMFRGDYNLYIGMETFSCRIRGYMIYSSLAVIFHSFLLQAAFRFFRVVYPSHVWLQHGLTYALIIPILWLISFLFILPIHVWHDIRFISMENVCLLPIHSTRGLVFSNLIIYGIPIIIINIIYIQLTCFIRRSSKVVSARAKRDVIVVRRIILVVCILILMVVPYVVLKLMLPFTDVGKPLFYRIQNITTMTGLIILSFMLVYVTPQLKVLIALQKSTTVTSTSAQQHCILFTKSSNINTTNQEQLS</sequence>
<dbReference type="EMBL" id="CAJNOH010002887">
    <property type="protein sequence ID" value="CAF1314691.1"/>
    <property type="molecule type" value="Genomic_DNA"/>
</dbReference>
<evidence type="ECO:0000256" key="1">
    <source>
        <dbReference type="ARBA" id="ARBA00004370"/>
    </source>
</evidence>
<dbReference type="Gene3D" id="1.20.1070.10">
    <property type="entry name" value="Rhodopsin 7-helix transmembrane proteins"/>
    <property type="match status" value="1"/>
</dbReference>
<dbReference type="Proteomes" id="UP000663870">
    <property type="component" value="Unassembled WGS sequence"/>
</dbReference>
<comment type="caution">
    <text evidence="7">The sequence shown here is derived from an EMBL/GenBank/DDBJ whole genome shotgun (WGS) entry which is preliminary data.</text>
</comment>
<keyword evidence="4 5" id="KW-0472">Membrane</keyword>
<evidence type="ECO:0000313" key="9">
    <source>
        <dbReference type="Proteomes" id="UP000663854"/>
    </source>
</evidence>